<dbReference type="OrthoDB" id="9783163at2"/>
<comment type="subcellular location">
    <subcellularLocation>
        <location evidence="2">Cell membrane</location>
        <topology evidence="2">Lipid-anchor</topology>
    </subcellularLocation>
</comment>
<comment type="caution">
    <text evidence="4">The sequence shown here is derived from an EMBL/GenBank/DDBJ whole genome shotgun (WGS) entry which is preliminary data.</text>
</comment>
<dbReference type="RefSeq" id="WP_007278553.1">
    <property type="nucleotide sequence ID" value="NZ_ABCK01000008.1"/>
</dbReference>
<keyword evidence="3" id="KW-0175">Coiled coil</keyword>
<dbReference type="GO" id="GO:0005886">
    <property type="term" value="C:plasma membrane"/>
    <property type="evidence" value="ECO:0007669"/>
    <property type="project" value="UniProtKB-SubCell"/>
</dbReference>
<dbReference type="NCBIfam" id="TIGR01845">
    <property type="entry name" value="outer_NodT"/>
    <property type="match status" value="1"/>
</dbReference>
<comment type="similarity">
    <text evidence="1 2">Belongs to the outer membrane factor (OMF) (TC 1.B.17) family.</text>
</comment>
<dbReference type="Proteomes" id="UP000004947">
    <property type="component" value="Unassembled WGS sequence"/>
</dbReference>
<keyword evidence="2" id="KW-1134">Transmembrane beta strand</keyword>
<dbReference type="Gene3D" id="1.20.1600.10">
    <property type="entry name" value="Outer membrane efflux proteins (OEP)"/>
    <property type="match status" value="1"/>
</dbReference>
<dbReference type="InterPro" id="IPR010131">
    <property type="entry name" value="MdtP/NodT-like"/>
</dbReference>
<keyword evidence="2" id="KW-0564">Palmitate</keyword>
<keyword evidence="2" id="KW-0472">Membrane</keyword>
<dbReference type="Pfam" id="PF02321">
    <property type="entry name" value="OEP"/>
    <property type="match status" value="2"/>
</dbReference>
<evidence type="ECO:0000256" key="1">
    <source>
        <dbReference type="ARBA" id="ARBA00007613"/>
    </source>
</evidence>
<sequence>MKYYLCAVLMGLLFSSCSSWDALKKEPMQDAPVDENVEARWLGEGKEQTEIGEDWWRSFGDPELDRLIQKAAKEGFDLTLARNRVLLAQKELSLAQSEGQISGELNLSQDFNRVNRDSSTNKEAIAGGSLSWQADIWGRISSLSAGALAEYQATQADYDAVALQIVYQVGVAYFSLREYDELLVLHQDALEISDKLYQYYKDRHELGLESDELFLAQEAENLRLRANVKDLERLRHLQQNTLATLMGEIPGQFKLEPKNLTDAVSFVDKPDVLNANLLERRPDLVAAELRIKSAWNYKEAARAAHLPDVSVTLSGATDSSSISGLFSDWAVGIMPSINFPILDPTLDAQEEIARVKLKNAEDVYRKTVSTAIGEVENAIINLQKYEERRVLELQRLERLLKAQEKSQVRLENGLITQLELLQYQREVLASREDVLNLNMLLLSETITLYNALGGPWKPSKNQEK</sequence>
<dbReference type="PANTHER" id="PTHR30203">
    <property type="entry name" value="OUTER MEMBRANE CATION EFFLUX PROTEIN"/>
    <property type="match status" value="1"/>
</dbReference>
<dbReference type="EMBL" id="ABCK01000008">
    <property type="protein sequence ID" value="EDM27593.1"/>
    <property type="molecule type" value="Genomic_DNA"/>
</dbReference>
<protein>
    <submittedName>
        <fullName evidence="4">Outer membrane channel protein</fullName>
    </submittedName>
</protein>
<name>A6DKZ1_9BACT</name>
<dbReference type="STRING" id="313628.LNTAR_20343"/>
<organism evidence="4 5">
    <name type="scientific">Lentisphaera araneosa HTCC2155</name>
    <dbReference type="NCBI Taxonomy" id="313628"/>
    <lineage>
        <taxon>Bacteria</taxon>
        <taxon>Pseudomonadati</taxon>
        <taxon>Lentisphaerota</taxon>
        <taxon>Lentisphaeria</taxon>
        <taxon>Lentisphaerales</taxon>
        <taxon>Lentisphaeraceae</taxon>
        <taxon>Lentisphaera</taxon>
    </lineage>
</organism>
<gene>
    <name evidence="4" type="ORF">LNTAR_20343</name>
</gene>
<evidence type="ECO:0000256" key="2">
    <source>
        <dbReference type="RuleBase" id="RU362097"/>
    </source>
</evidence>
<dbReference type="PANTHER" id="PTHR30203:SF24">
    <property type="entry name" value="BLR4935 PROTEIN"/>
    <property type="match status" value="1"/>
</dbReference>
<evidence type="ECO:0000313" key="5">
    <source>
        <dbReference type="Proteomes" id="UP000004947"/>
    </source>
</evidence>
<keyword evidence="5" id="KW-1185">Reference proteome</keyword>
<evidence type="ECO:0000313" key="4">
    <source>
        <dbReference type="EMBL" id="EDM27593.1"/>
    </source>
</evidence>
<dbReference type="SUPFAM" id="SSF56954">
    <property type="entry name" value="Outer membrane efflux proteins (OEP)"/>
    <property type="match status" value="1"/>
</dbReference>
<feature type="coiled-coil region" evidence="3">
    <location>
        <begin position="368"/>
        <end position="413"/>
    </location>
</feature>
<dbReference type="Gene3D" id="2.20.200.10">
    <property type="entry name" value="Outer membrane efflux proteins (OEP)"/>
    <property type="match status" value="1"/>
</dbReference>
<dbReference type="InterPro" id="IPR003423">
    <property type="entry name" value="OMP_efflux"/>
</dbReference>
<keyword evidence="2" id="KW-0732">Signal</keyword>
<dbReference type="eggNOG" id="COG1538">
    <property type="taxonomic scope" value="Bacteria"/>
</dbReference>
<keyword evidence="2" id="KW-0449">Lipoprotein</keyword>
<dbReference type="AlphaFoldDB" id="A6DKZ1"/>
<proteinExistence type="inferred from homology"/>
<dbReference type="PROSITE" id="PS51257">
    <property type="entry name" value="PROKAR_LIPOPROTEIN"/>
    <property type="match status" value="1"/>
</dbReference>
<dbReference type="GO" id="GO:0015562">
    <property type="term" value="F:efflux transmembrane transporter activity"/>
    <property type="evidence" value="ECO:0007669"/>
    <property type="project" value="InterPro"/>
</dbReference>
<evidence type="ECO:0000256" key="3">
    <source>
        <dbReference type="SAM" id="Coils"/>
    </source>
</evidence>
<feature type="signal peptide" evidence="2">
    <location>
        <begin position="1"/>
        <end position="21"/>
    </location>
</feature>
<reference evidence="4 5" key="1">
    <citation type="journal article" date="2010" name="J. Bacteriol.">
        <title>Genome sequence of Lentisphaera araneosa HTCC2155T, the type species of the order Lentisphaerales in the phylum Lentisphaerae.</title>
        <authorList>
            <person name="Thrash J.C."/>
            <person name="Cho J.C."/>
            <person name="Vergin K.L."/>
            <person name="Morris R.M."/>
            <person name="Giovannoni S.J."/>
        </authorList>
    </citation>
    <scope>NUCLEOTIDE SEQUENCE [LARGE SCALE GENOMIC DNA]</scope>
    <source>
        <strain evidence="4 5">HTCC2155</strain>
    </source>
</reference>
<accession>A6DKZ1</accession>
<keyword evidence="2" id="KW-0812">Transmembrane</keyword>
<feature type="chain" id="PRO_5001436590" evidence="2">
    <location>
        <begin position="22"/>
        <end position="464"/>
    </location>
</feature>